<dbReference type="InterPro" id="IPR001525">
    <property type="entry name" value="C5_MeTfrase"/>
</dbReference>
<dbReference type="GO" id="GO:0032259">
    <property type="term" value="P:methylation"/>
    <property type="evidence" value="ECO:0007669"/>
    <property type="project" value="UniProtKB-KW"/>
</dbReference>
<evidence type="ECO:0000256" key="1">
    <source>
        <dbReference type="ARBA" id="ARBA00022603"/>
    </source>
</evidence>
<dbReference type="Pfam" id="PF00145">
    <property type="entry name" value="DNA_methylase"/>
    <property type="match status" value="1"/>
</dbReference>
<name>A0A1H7PPW7_9EURY</name>
<dbReference type="PANTHER" id="PTHR46098">
    <property type="entry name" value="TRNA (CYTOSINE(38)-C(5))-METHYLTRANSFERASE"/>
    <property type="match status" value="1"/>
</dbReference>
<dbReference type="EMBL" id="FOAK01000016">
    <property type="protein sequence ID" value="SEL37870.1"/>
    <property type="molecule type" value="Genomic_DNA"/>
</dbReference>
<dbReference type="PROSITE" id="PS51679">
    <property type="entry name" value="SAM_MT_C5"/>
    <property type="match status" value="1"/>
</dbReference>
<dbReference type="NCBIfam" id="TIGR00675">
    <property type="entry name" value="dcm"/>
    <property type="match status" value="1"/>
</dbReference>
<feature type="active site" evidence="4">
    <location>
        <position position="130"/>
    </location>
</feature>
<evidence type="ECO:0000256" key="5">
    <source>
        <dbReference type="RuleBase" id="RU000416"/>
    </source>
</evidence>
<reference evidence="6 7" key="1">
    <citation type="submission" date="2016-10" db="EMBL/GenBank/DDBJ databases">
        <authorList>
            <person name="de Groot N.N."/>
        </authorList>
    </citation>
    <scope>NUCLEOTIDE SEQUENCE [LARGE SCALE GENOMIC DNA]</scope>
    <source>
        <strain evidence="6 7">DSM 11978</strain>
    </source>
</reference>
<dbReference type="GO" id="GO:0008168">
    <property type="term" value="F:methyltransferase activity"/>
    <property type="evidence" value="ECO:0007669"/>
    <property type="project" value="UniProtKB-KW"/>
</dbReference>
<dbReference type="RefSeq" id="WP_180365891.1">
    <property type="nucleotide sequence ID" value="NZ_FOAK01000016.1"/>
</dbReference>
<evidence type="ECO:0000313" key="7">
    <source>
        <dbReference type="Proteomes" id="UP000199506"/>
    </source>
</evidence>
<keyword evidence="1 4" id="KW-0489">Methyltransferase</keyword>
<dbReference type="Gene3D" id="3.40.50.150">
    <property type="entry name" value="Vaccinia Virus protein VP39"/>
    <property type="match status" value="1"/>
</dbReference>
<accession>A0A1H7PPW7</accession>
<dbReference type="CDD" id="cd00315">
    <property type="entry name" value="Cyt_C5_DNA_methylase"/>
    <property type="match status" value="1"/>
</dbReference>
<dbReference type="PRINTS" id="PR00105">
    <property type="entry name" value="C5METTRFRASE"/>
</dbReference>
<keyword evidence="3 4" id="KW-0949">S-adenosyl-L-methionine</keyword>
<dbReference type="InterPro" id="IPR018117">
    <property type="entry name" value="C5_DNA_meth_AS"/>
</dbReference>
<sequence>MLRVFEAFAGYGSQRMALRNIGIEFEVVGISEIDGDVIQSYAAIHSDFLEKREHIDNYVHEDKDEMISYLEEINVPLDYKTFENRARKLRLSKLKDMYLANKLINNYGDIQRIDPAALPDFDLFTYSFPCQDISVAGYQCGLNEDSGTRSSLLWECCKIIETKRPKYLMMENVKNLVGKNHKDNFLKFLDYLESLGYTNNWAILNARDYGIPQNRERVFCISELESKRNFVFPEPIELKFKLEDILEKDVDEKYYLNNGQVTDKPIKQEYSYCLDSNYWKGTTLQSFLKKRRRQLVTDKVNESGQYVPRRLTPKETWRLMGVNDEDIDKASQLVSNTSLYKQSGNSIVVQVLEAIFKQWFIKIPNKKVGLDRWL</sequence>
<dbReference type="InterPro" id="IPR029063">
    <property type="entry name" value="SAM-dependent_MTases_sf"/>
</dbReference>
<keyword evidence="2 4" id="KW-0808">Transferase</keyword>
<organism evidence="6 7">
    <name type="scientific">Methanobrevibacter gottschalkii</name>
    <dbReference type="NCBI Taxonomy" id="190974"/>
    <lineage>
        <taxon>Archaea</taxon>
        <taxon>Methanobacteriati</taxon>
        <taxon>Methanobacteriota</taxon>
        <taxon>Methanomada group</taxon>
        <taxon>Methanobacteria</taxon>
        <taxon>Methanobacteriales</taxon>
        <taxon>Methanobacteriaceae</taxon>
        <taxon>Methanobrevibacter</taxon>
    </lineage>
</organism>
<dbReference type="PROSITE" id="PS00094">
    <property type="entry name" value="C5_MTASE_1"/>
    <property type="match status" value="1"/>
</dbReference>
<evidence type="ECO:0000313" key="6">
    <source>
        <dbReference type="EMBL" id="SEL37870.1"/>
    </source>
</evidence>
<evidence type="ECO:0000256" key="2">
    <source>
        <dbReference type="ARBA" id="ARBA00022679"/>
    </source>
</evidence>
<dbReference type="SUPFAM" id="SSF53335">
    <property type="entry name" value="S-adenosyl-L-methionine-dependent methyltransferases"/>
    <property type="match status" value="1"/>
</dbReference>
<gene>
    <name evidence="6" type="ORF">SAMN05216439_0434</name>
</gene>
<dbReference type="Gene3D" id="3.90.120.10">
    <property type="entry name" value="DNA Methylase, subunit A, domain 2"/>
    <property type="match status" value="1"/>
</dbReference>
<comment type="similarity">
    <text evidence="4 5">Belongs to the class I-like SAM-binding methyltransferase superfamily. C5-methyltransferase family.</text>
</comment>
<dbReference type="Proteomes" id="UP000199506">
    <property type="component" value="Unassembled WGS sequence"/>
</dbReference>
<dbReference type="AlphaFoldDB" id="A0A1H7PPW7"/>
<dbReference type="OrthoDB" id="5033at2157"/>
<protein>
    <submittedName>
        <fullName evidence="6">DNA (Cytosine-5)-methyltransferase 1</fullName>
    </submittedName>
</protein>
<proteinExistence type="inferred from homology"/>
<evidence type="ECO:0000256" key="4">
    <source>
        <dbReference type="PROSITE-ProRule" id="PRU01016"/>
    </source>
</evidence>
<dbReference type="InterPro" id="IPR050750">
    <property type="entry name" value="C5-MTase"/>
</dbReference>
<dbReference type="PANTHER" id="PTHR46098:SF1">
    <property type="entry name" value="TRNA (CYTOSINE(38)-C(5))-METHYLTRANSFERASE"/>
    <property type="match status" value="1"/>
</dbReference>
<dbReference type="STRING" id="190974.SAMN05216439_0434"/>
<evidence type="ECO:0000256" key="3">
    <source>
        <dbReference type="ARBA" id="ARBA00022691"/>
    </source>
</evidence>